<dbReference type="VEuPathDB" id="TriTrypDB:TcCL_NonESM01331"/>
<evidence type="ECO:0008006" key="6">
    <source>
        <dbReference type="Google" id="ProtNLM"/>
    </source>
</evidence>
<dbReference type="VEuPathDB" id="TriTrypDB:TCDM_07619"/>
<dbReference type="InterPro" id="IPR006594">
    <property type="entry name" value="LisH"/>
</dbReference>
<evidence type="ECO:0000313" key="4">
    <source>
        <dbReference type="EMBL" id="PWV19665.1"/>
    </source>
</evidence>
<dbReference type="AlphaFoldDB" id="A0A2V2XGP2"/>
<reference evidence="4 5" key="1">
    <citation type="journal article" date="2018" name="Microb. Genom.">
        <title>Expanding an expanded genome: long-read sequencing of Trypanosoma cruzi.</title>
        <authorList>
            <person name="Berna L."/>
            <person name="Rodriguez M."/>
            <person name="Chiribao M.L."/>
            <person name="Parodi-Talice A."/>
            <person name="Pita S."/>
            <person name="Rijo G."/>
            <person name="Alvarez-Valin F."/>
            <person name="Robello C."/>
        </authorList>
    </citation>
    <scope>NUCLEOTIDE SEQUENCE [LARGE SCALE GENOMIC DNA]</scope>
    <source>
        <strain evidence="4 5">TCC</strain>
    </source>
</reference>
<dbReference type="PANTHER" id="PTHR22848">
    <property type="entry name" value="WD40 REPEAT PROTEIN"/>
    <property type="match status" value="1"/>
</dbReference>
<dbReference type="VEuPathDB" id="TriTrypDB:TcCLB.511445.80"/>
<dbReference type="PROSITE" id="PS50896">
    <property type="entry name" value="LISH"/>
    <property type="match status" value="1"/>
</dbReference>
<dbReference type="SMART" id="SM00667">
    <property type="entry name" value="LisH"/>
    <property type="match status" value="1"/>
</dbReference>
<dbReference type="InterPro" id="IPR036322">
    <property type="entry name" value="WD40_repeat_dom_sf"/>
</dbReference>
<evidence type="ECO:0000256" key="3">
    <source>
        <dbReference type="ARBA" id="ARBA00025801"/>
    </source>
</evidence>
<dbReference type="VEuPathDB" id="TriTrypDB:TcYC6_0074490"/>
<sequence>MADGVIAHEEVLRHVYAFLQAYGYKNTLLALQNESRVPFNTIDVVEPKELTEQNASVASTSPAGLERSVLEGQWHTVLANYVDSLLLPMEVLFDLYEHIFVELLTLQGFVHAARAFFTNSPIFVAMKKSSLARYARLQQLLDSHKNIFLDEMNKHGNGGVSIEVKEKRETLLRTLQEAITWNTEPYNGFLPAALWRLQNGLDGNHRSTKNPSLKRERPDDFSASSLVSSALFLHYPLQCPKNIRRKIVFDNAERPISCVHTLLPNAVDKEKMFTALIVGKTDGTVDFLDGDSASSVGSSVGHTDGVLSIALDAAEESSATWVAVGYRDGCVKIYNAETRKLVRRFSQVHTSGVKSLVFAGVRNPALSGHHSWVVSGSFDGAIQLLDIREGKSLQRIADAHHSNYVLSICILAGKTGGLVTAGNNGTLCFWSISATGLRQAGPARTLRSIDASLKEAIPTRLLPVEDKESEGEVLVLTRGQRALLLSVRFTDDITNPLVILMRSSICTPRPVYAGCVRVIETPALAAPLLSLFLTDREGTILLYNLEMSWRLGGETAGGGCRMELRPADESSIVVVDHGERVEDLNLVNVLGKSNSLLAFSPSLSAMYLLSWN</sequence>
<dbReference type="VEuPathDB" id="TriTrypDB:ECC02_003632"/>
<name>A0A2V2XGP2_TRYCR</name>
<dbReference type="InterPro" id="IPR001680">
    <property type="entry name" value="WD40_rpt"/>
</dbReference>
<evidence type="ECO:0000313" key="5">
    <source>
        <dbReference type="Proteomes" id="UP000246078"/>
    </source>
</evidence>
<dbReference type="Proteomes" id="UP000246078">
    <property type="component" value="Unassembled WGS sequence"/>
</dbReference>
<protein>
    <recommendedName>
        <fullName evidence="6">LisH domain-containing protein</fullName>
    </recommendedName>
</protein>
<dbReference type="VEuPathDB" id="TriTrypDB:TcG_01665"/>
<gene>
    <name evidence="4" type="ORF">C3747_9g267</name>
</gene>
<dbReference type="Gene3D" id="2.130.10.10">
    <property type="entry name" value="YVTN repeat-like/Quinoprotein amine dehydrogenase"/>
    <property type="match status" value="1"/>
</dbReference>
<keyword evidence="2" id="KW-0508">mRNA splicing</keyword>
<dbReference type="InterPro" id="IPR015943">
    <property type="entry name" value="WD40/YVTN_repeat-like_dom_sf"/>
</dbReference>
<dbReference type="InterPro" id="IPR045184">
    <property type="entry name" value="SMU1"/>
</dbReference>
<dbReference type="VEuPathDB" id="TriTrypDB:BCY84_03142"/>
<dbReference type="VEuPathDB" id="TriTrypDB:TCSYLVIO_005449"/>
<dbReference type="SMART" id="SM00320">
    <property type="entry name" value="WD40"/>
    <property type="match status" value="3"/>
</dbReference>
<dbReference type="OMA" id="GWVKVYN"/>
<dbReference type="VEuPathDB" id="TriTrypDB:Tc_MARK_4106"/>
<accession>A0A2V2XGP2</accession>
<dbReference type="Pfam" id="PF00400">
    <property type="entry name" value="WD40"/>
    <property type="match status" value="1"/>
</dbReference>
<keyword evidence="1" id="KW-0507">mRNA processing</keyword>
<dbReference type="VEuPathDB" id="TriTrypDB:C4B63_19g242"/>
<dbReference type="VEuPathDB" id="TriTrypDB:C3747_9g267"/>
<dbReference type="VEuPathDB" id="TriTrypDB:C4B63_19g243"/>
<dbReference type="OrthoDB" id="538223at2759"/>
<dbReference type="EMBL" id="PRFC01000009">
    <property type="protein sequence ID" value="PWV19665.1"/>
    <property type="molecule type" value="Genomic_DNA"/>
</dbReference>
<comment type="caution">
    <text evidence="4">The sequence shown here is derived from an EMBL/GenBank/DDBJ whole genome shotgun (WGS) entry which is preliminary data.</text>
</comment>
<organism evidence="4 5">
    <name type="scientific">Trypanosoma cruzi</name>
    <dbReference type="NCBI Taxonomy" id="5693"/>
    <lineage>
        <taxon>Eukaryota</taxon>
        <taxon>Discoba</taxon>
        <taxon>Euglenozoa</taxon>
        <taxon>Kinetoplastea</taxon>
        <taxon>Metakinetoplastina</taxon>
        <taxon>Trypanosomatida</taxon>
        <taxon>Trypanosomatidae</taxon>
        <taxon>Trypanosoma</taxon>
        <taxon>Schizotrypanum</taxon>
    </lineage>
</organism>
<evidence type="ECO:0000256" key="1">
    <source>
        <dbReference type="ARBA" id="ARBA00022664"/>
    </source>
</evidence>
<comment type="similarity">
    <text evidence="3">Belongs to the WD repeat SMU1 family.</text>
</comment>
<dbReference type="VEuPathDB" id="TriTrypDB:TcCLB.510799.18"/>
<proteinExistence type="inferred from homology"/>
<dbReference type="GO" id="GO:0000398">
    <property type="term" value="P:mRNA splicing, via spliceosome"/>
    <property type="evidence" value="ECO:0007669"/>
    <property type="project" value="InterPro"/>
</dbReference>
<dbReference type="SUPFAM" id="SSF50978">
    <property type="entry name" value="WD40 repeat-like"/>
    <property type="match status" value="1"/>
</dbReference>
<evidence type="ECO:0000256" key="2">
    <source>
        <dbReference type="ARBA" id="ARBA00023187"/>
    </source>
</evidence>
<dbReference type="VEuPathDB" id="TriTrypDB:TcBrA4_0056990"/>